<evidence type="ECO:0000256" key="10">
    <source>
        <dbReference type="ARBA" id="ARBA00023268"/>
    </source>
</evidence>
<dbReference type="Gene3D" id="6.20.240.10">
    <property type="match status" value="1"/>
</dbReference>
<feature type="region of interest" description="Disordered" evidence="14">
    <location>
        <begin position="2201"/>
        <end position="2241"/>
    </location>
</feature>
<dbReference type="PRINTS" id="PR01483">
    <property type="entry name" value="FASYNTHASE"/>
</dbReference>
<dbReference type="Proteomes" id="UP000245591">
    <property type="component" value="Unassembled WGS sequence"/>
</dbReference>
<dbReference type="Gene3D" id="3.30.70.2490">
    <property type="match status" value="1"/>
</dbReference>
<dbReference type="Gene3D" id="3.30.70.3330">
    <property type="match status" value="1"/>
</dbReference>
<evidence type="ECO:0000256" key="4">
    <source>
        <dbReference type="ARBA" id="ARBA00022679"/>
    </source>
</evidence>
<protein>
    <recommendedName>
        <fullName evidence="15">Ketosynthase family 3 (KS3) domain-containing protein</fullName>
    </recommendedName>
</protein>
<keyword evidence="10" id="KW-0511">Multifunctional enzyme</keyword>
<keyword evidence="7" id="KW-0460">Magnesium</keyword>
<evidence type="ECO:0000256" key="5">
    <source>
        <dbReference type="ARBA" id="ARBA00022723"/>
    </source>
</evidence>
<dbReference type="InterPro" id="IPR014030">
    <property type="entry name" value="Ketoacyl_synth_N"/>
</dbReference>
<dbReference type="SUPFAM" id="SSF52151">
    <property type="entry name" value="FabD/lysophospholipase-like"/>
    <property type="match status" value="2"/>
</dbReference>
<dbReference type="GO" id="GO:0019171">
    <property type="term" value="F:(3R)-hydroxyacyl-[acyl-carrier-protein] dehydratase activity"/>
    <property type="evidence" value="ECO:0007669"/>
    <property type="project" value="InterPro"/>
</dbReference>
<evidence type="ECO:0000313" key="17">
    <source>
        <dbReference type="Proteomes" id="UP000245591"/>
    </source>
</evidence>
<evidence type="ECO:0000256" key="7">
    <source>
        <dbReference type="ARBA" id="ARBA00022842"/>
    </source>
</evidence>
<dbReference type="GO" id="GO:0008897">
    <property type="term" value="F:holo-[acyl-carrier-protein] synthase activity"/>
    <property type="evidence" value="ECO:0007669"/>
    <property type="project" value="InterPro"/>
</dbReference>
<dbReference type="Pfam" id="PF00109">
    <property type="entry name" value="ketoacyl-synt"/>
    <property type="match status" value="1"/>
</dbReference>
<dbReference type="Gene3D" id="3.40.47.10">
    <property type="match status" value="1"/>
</dbReference>
<evidence type="ECO:0000256" key="11">
    <source>
        <dbReference type="ARBA" id="ARBA00048237"/>
    </source>
</evidence>
<evidence type="ECO:0000256" key="13">
    <source>
        <dbReference type="ARBA" id="ARBA00049541"/>
    </source>
</evidence>
<dbReference type="Pfam" id="PF00698">
    <property type="entry name" value="Acyl_transf_1"/>
    <property type="match status" value="1"/>
</dbReference>
<evidence type="ECO:0000256" key="14">
    <source>
        <dbReference type="SAM" id="MobiDB-lite"/>
    </source>
</evidence>
<comment type="similarity">
    <text evidence="1">Belongs to the thiolase-like superfamily. Fungal fatty acid synthetase subunit alpha family.</text>
</comment>
<dbReference type="Pfam" id="PF02801">
    <property type="entry name" value="Ketoacyl-synt_C"/>
    <property type="match status" value="1"/>
</dbReference>
<dbReference type="EMBL" id="MBFU01000345">
    <property type="protein sequence ID" value="PWA00267.1"/>
    <property type="molecule type" value="Genomic_DNA"/>
</dbReference>
<dbReference type="FunFam" id="3.40.366.10:FF:000006">
    <property type="entry name" value="Fatty acid synthase beta subunit dehydratase"/>
    <property type="match status" value="1"/>
</dbReference>
<dbReference type="Gene3D" id="6.10.250.1930">
    <property type="match status" value="1"/>
</dbReference>
<dbReference type="Gene3D" id="3.30.1120.100">
    <property type="match status" value="1"/>
</dbReference>
<dbReference type="SUPFAM" id="SSF53901">
    <property type="entry name" value="Thiolase-like"/>
    <property type="match status" value="2"/>
</dbReference>
<dbReference type="Gene3D" id="3.40.50.720">
    <property type="entry name" value="NAD(P)-binding Rossmann-like Domain"/>
    <property type="match status" value="1"/>
</dbReference>
<name>A0A2U1J5A2_SMIAN</name>
<dbReference type="GO" id="GO:0004315">
    <property type="term" value="F:3-oxoacyl-[acyl-carrier-protein] synthase activity"/>
    <property type="evidence" value="ECO:0007669"/>
    <property type="project" value="UniProtKB-EC"/>
</dbReference>
<comment type="catalytic activity">
    <reaction evidence="13">
        <text>a fatty acyl-[ACP] + malonyl-[ACP] + H(+) = a 3-oxoacyl-[ACP] + holo-[ACP] + CO2</text>
        <dbReference type="Rhea" id="RHEA:22836"/>
        <dbReference type="Rhea" id="RHEA-COMP:9623"/>
        <dbReference type="Rhea" id="RHEA-COMP:9685"/>
        <dbReference type="Rhea" id="RHEA-COMP:9916"/>
        <dbReference type="Rhea" id="RHEA-COMP:14125"/>
        <dbReference type="ChEBI" id="CHEBI:15378"/>
        <dbReference type="ChEBI" id="CHEBI:16526"/>
        <dbReference type="ChEBI" id="CHEBI:64479"/>
        <dbReference type="ChEBI" id="CHEBI:78449"/>
        <dbReference type="ChEBI" id="CHEBI:78776"/>
        <dbReference type="ChEBI" id="CHEBI:138651"/>
        <dbReference type="EC" id="2.3.1.41"/>
    </reaction>
</comment>
<dbReference type="Gene3D" id="6.10.60.10">
    <property type="match status" value="1"/>
</dbReference>
<dbReference type="InterPro" id="IPR041550">
    <property type="entry name" value="FASI_helical"/>
</dbReference>
<comment type="caution">
    <text evidence="16">The sequence shown here is derived from an EMBL/GenBank/DDBJ whole genome shotgun (WGS) entry which is preliminary data.</text>
</comment>
<dbReference type="Gene3D" id="3.40.366.10">
    <property type="entry name" value="Malonyl-Coenzyme A Acyl Carrier Protein, domain 2"/>
    <property type="match status" value="3"/>
</dbReference>
<feature type="compositionally biased region" description="Basic and acidic residues" evidence="14">
    <location>
        <begin position="2219"/>
        <end position="2236"/>
    </location>
</feature>
<dbReference type="GO" id="GO:0004321">
    <property type="term" value="F:fatty-acyl-CoA synthase activity"/>
    <property type="evidence" value="ECO:0007669"/>
    <property type="project" value="UniProtKB-EC"/>
</dbReference>
<dbReference type="GO" id="GO:0006633">
    <property type="term" value="P:fatty acid biosynthetic process"/>
    <property type="evidence" value="ECO:0007669"/>
    <property type="project" value="InterPro"/>
</dbReference>
<proteinExistence type="inferred from homology"/>
<dbReference type="SUPFAM" id="SSF56214">
    <property type="entry name" value="4'-phosphopantetheinyl transferase"/>
    <property type="match status" value="1"/>
</dbReference>
<dbReference type="Pfam" id="PF22235">
    <property type="entry name" value="FAS1_thioest_ins"/>
    <property type="match status" value="1"/>
</dbReference>
<dbReference type="PANTHER" id="PTHR10982">
    <property type="entry name" value="MALONYL COA-ACYL CARRIER PROTEIN TRANSACYLASE"/>
    <property type="match status" value="1"/>
</dbReference>
<feature type="compositionally biased region" description="Polar residues" evidence="14">
    <location>
        <begin position="2201"/>
        <end position="2213"/>
    </location>
</feature>
<evidence type="ECO:0000256" key="8">
    <source>
        <dbReference type="ARBA" id="ARBA00022857"/>
    </source>
</evidence>
<evidence type="ECO:0000256" key="3">
    <source>
        <dbReference type="ARBA" id="ARBA00022553"/>
    </source>
</evidence>
<dbReference type="PROSITE" id="PS00606">
    <property type="entry name" value="KS3_1"/>
    <property type="match status" value="1"/>
</dbReference>
<dbReference type="Pfam" id="PF13452">
    <property type="entry name" value="FAS1_DH_region"/>
    <property type="match status" value="1"/>
</dbReference>
<dbReference type="Gene3D" id="1.20.1050.120">
    <property type="match status" value="1"/>
</dbReference>
<dbReference type="InterPro" id="IPR037143">
    <property type="entry name" value="4-PPantetheinyl_Trfase_dom_sf"/>
</dbReference>
<dbReference type="Gene3D" id="6.10.140.1400">
    <property type="match status" value="1"/>
</dbReference>
<dbReference type="PROSITE" id="PS52004">
    <property type="entry name" value="KS3_2"/>
    <property type="match status" value="1"/>
</dbReference>
<dbReference type="InterPro" id="IPR032088">
    <property type="entry name" value="SAT"/>
</dbReference>
<dbReference type="InterPro" id="IPR002539">
    <property type="entry name" value="MaoC-like_dom"/>
</dbReference>
<dbReference type="InterPro" id="IPR013565">
    <property type="entry name" value="Fas1/AflB-like_central"/>
</dbReference>
<dbReference type="InterPro" id="IPR008278">
    <property type="entry name" value="4-PPantetheinyl_Trfase_dom"/>
</dbReference>
<dbReference type="FunFam" id="3.40.50.720:FF:000168">
    <property type="entry name" value="Fatty acid synthase subunit alpha"/>
    <property type="match status" value="1"/>
</dbReference>
<dbReference type="GO" id="GO:0016787">
    <property type="term" value="F:hydrolase activity"/>
    <property type="evidence" value="ECO:0007669"/>
    <property type="project" value="UniProtKB-KW"/>
</dbReference>
<dbReference type="Pfam" id="PF18325">
    <property type="entry name" value="Fas_alpha_ACP"/>
    <property type="match status" value="1"/>
</dbReference>
<evidence type="ECO:0000256" key="1">
    <source>
        <dbReference type="ARBA" id="ARBA00007485"/>
    </source>
</evidence>
<dbReference type="InterPro" id="IPR039569">
    <property type="entry name" value="FAS1-like_DH_region"/>
</dbReference>
<reference evidence="16 17" key="1">
    <citation type="journal article" date="2018" name="MBio">
        <title>Comparative Genomics Reveals the Core Gene Toolbox for the Fungus-Insect Symbiosis.</title>
        <authorList>
            <person name="Wang Y."/>
            <person name="Stata M."/>
            <person name="Wang W."/>
            <person name="Stajich J.E."/>
            <person name="White M.M."/>
            <person name="Moncalvo J.M."/>
        </authorList>
    </citation>
    <scope>NUCLEOTIDE SEQUENCE [LARGE SCALE GENOMIC DNA]</scope>
    <source>
        <strain evidence="16 17">AUS-126-30</strain>
    </source>
</reference>
<keyword evidence="2" id="KW-0596">Phosphopantetheine</keyword>
<dbReference type="CDD" id="cd03447">
    <property type="entry name" value="FAS_MaoC"/>
    <property type="match status" value="1"/>
</dbReference>
<dbReference type="SUPFAM" id="SSF54637">
    <property type="entry name" value="Thioesterase/thiol ester dehydrase-isomerase"/>
    <property type="match status" value="1"/>
</dbReference>
<dbReference type="GO" id="GO:0004312">
    <property type="term" value="F:fatty acid synthase activity"/>
    <property type="evidence" value="ECO:0007669"/>
    <property type="project" value="InterPro"/>
</dbReference>
<keyword evidence="3" id="KW-0597">Phosphoprotein</keyword>
<dbReference type="FunFam" id="3.20.20.70:FF:000078">
    <property type="entry name" value="Fatty acid synthase beta subunit dehydratase"/>
    <property type="match status" value="1"/>
</dbReference>
<dbReference type="InterPro" id="IPR014031">
    <property type="entry name" value="Ketoacyl_synth_C"/>
</dbReference>
<dbReference type="GO" id="GO:0004318">
    <property type="term" value="F:enoyl-[acyl-carrier-protein] reductase (NADH) activity"/>
    <property type="evidence" value="ECO:0007669"/>
    <property type="project" value="InterPro"/>
</dbReference>
<dbReference type="SUPFAM" id="SSF51735">
    <property type="entry name" value="NAD(P)-binding Rossmann-fold domains"/>
    <property type="match status" value="1"/>
</dbReference>
<dbReference type="InterPro" id="IPR040899">
    <property type="entry name" value="Fas_alpha_ACP"/>
</dbReference>
<gene>
    <name evidence="16" type="ORF">BB558_003684</name>
</gene>
<keyword evidence="8" id="KW-0521">NADP</keyword>
<dbReference type="SUPFAM" id="SSF51412">
    <property type="entry name" value="Inosine monophosphate dehydrogenase (IMPDH)"/>
    <property type="match status" value="1"/>
</dbReference>
<dbReference type="InterPro" id="IPR016035">
    <property type="entry name" value="Acyl_Trfase/lysoPLipase"/>
</dbReference>
<dbReference type="SMART" id="SM00825">
    <property type="entry name" value="PKS_KS"/>
    <property type="match status" value="1"/>
</dbReference>
<evidence type="ECO:0000313" key="16">
    <source>
        <dbReference type="EMBL" id="PWA00267.1"/>
    </source>
</evidence>
<evidence type="ECO:0000256" key="6">
    <source>
        <dbReference type="ARBA" id="ARBA00022801"/>
    </source>
</evidence>
<feature type="domain" description="Ketosynthase family 3 (KS3)" evidence="15">
    <location>
        <begin position="3167"/>
        <end position="3745"/>
    </location>
</feature>
<dbReference type="InterPro" id="IPR016039">
    <property type="entry name" value="Thiolase-like"/>
</dbReference>
<evidence type="ECO:0000259" key="15">
    <source>
        <dbReference type="PROSITE" id="PS52004"/>
    </source>
</evidence>
<dbReference type="Gene3D" id="3.90.470.20">
    <property type="entry name" value="4'-phosphopantetheinyl transferase domain"/>
    <property type="match status" value="1"/>
</dbReference>
<dbReference type="Pfam" id="PF18314">
    <property type="entry name" value="FAS_I_H"/>
    <property type="match status" value="1"/>
</dbReference>
<dbReference type="Pfam" id="PF08354">
    <property type="entry name" value="Fas1-AflB-like_hel"/>
    <property type="match status" value="1"/>
</dbReference>
<dbReference type="InterPro" id="IPR029069">
    <property type="entry name" value="HotDog_dom_sf"/>
</dbReference>
<dbReference type="InterPro" id="IPR013785">
    <property type="entry name" value="Aldolase_TIM"/>
</dbReference>
<accession>A0A2U1J5A2</accession>
<dbReference type="FunFam" id="3.90.25.70:FF:000001">
    <property type="entry name" value="Fatty acid synthase subunit alpha"/>
    <property type="match status" value="1"/>
</dbReference>
<dbReference type="NCBIfam" id="TIGR00556">
    <property type="entry name" value="pantethn_trn"/>
    <property type="match status" value="1"/>
</dbReference>
<evidence type="ECO:0000256" key="12">
    <source>
        <dbReference type="ARBA" id="ARBA00048508"/>
    </source>
</evidence>
<dbReference type="InterPro" id="IPR050830">
    <property type="entry name" value="Fungal_FAS"/>
</dbReference>
<dbReference type="InterPro" id="IPR040883">
    <property type="entry name" value="FAS_meander"/>
</dbReference>
<dbReference type="GO" id="GO:0000287">
    <property type="term" value="F:magnesium ion binding"/>
    <property type="evidence" value="ECO:0007669"/>
    <property type="project" value="InterPro"/>
</dbReference>
<evidence type="ECO:0000256" key="2">
    <source>
        <dbReference type="ARBA" id="ARBA00022450"/>
    </source>
</evidence>
<dbReference type="GO" id="GO:0005835">
    <property type="term" value="C:fatty acid synthase complex"/>
    <property type="evidence" value="ECO:0007669"/>
    <property type="project" value="InterPro"/>
</dbReference>
<keyword evidence="5" id="KW-0479">Metal-binding</keyword>
<dbReference type="FunFam" id="3.90.470.20:FF:000005">
    <property type="entry name" value="Fatty acid synthase alpha subunit FasA"/>
    <property type="match status" value="1"/>
</dbReference>
<dbReference type="InterPro" id="IPR003965">
    <property type="entry name" value="Fatty_acid_synthase"/>
</dbReference>
<dbReference type="PANTHER" id="PTHR10982:SF21">
    <property type="entry name" value="FATTY ACID SYNTHASE SUBUNIT BETA"/>
    <property type="match status" value="1"/>
</dbReference>
<dbReference type="Gene3D" id="1.20.930.70">
    <property type="match status" value="1"/>
</dbReference>
<comment type="catalytic activity">
    <reaction evidence="12">
        <text>a (3R)-hydroxyacyl-[ACP] + NADP(+) = a 3-oxoacyl-[ACP] + NADPH + H(+)</text>
        <dbReference type="Rhea" id="RHEA:17397"/>
        <dbReference type="Rhea" id="RHEA-COMP:9916"/>
        <dbReference type="Rhea" id="RHEA-COMP:9945"/>
        <dbReference type="ChEBI" id="CHEBI:15378"/>
        <dbReference type="ChEBI" id="CHEBI:57783"/>
        <dbReference type="ChEBI" id="CHEBI:58349"/>
        <dbReference type="ChEBI" id="CHEBI:78776"/>
        <dbReference type="ChEBI" id="CHEBI:78827"/>
        <dbReference type="EC" id="1.1.1.100"/>
    </reaction>
</comment>
<dbReference type="InterPro" id="IPR041099">
    <property type="entry name" value="FAS1_N"/>
</dbReference>
<dbReference type="Gene3D" id="3.10.129.10">
    <property type="entry name" value="Hotdog Thioesterase"/>
    <property type="match status" value="2"/>
</dbReference>
<keyword evidence="4" id="KW-0808">Transferase</keyword>
<dbReference type="InterPro" id="IPR047224">
    <property type="entry name" value="FAS_alpha_su_C"/>
</dbReference>
<dbReference type="Pfam" id="PF01575">
    <property type="entry name" value="MaoC_dehydratas"/>
    <property type="match status" value="1"/>
</dbReference>
<comment type="catalytic activity">
    <reaction evidence="11">
        <text>acetyl-CoA + n malonyl-CoA + 2n NADPH + 4n H(+) = a long-chain-acyl-CoA + n CoA + n CO2 + 2n NADP(+).</text>
        <dbReference type="EC" id="2.3.1.86"/>
    </reaction>
</comment>
<dbReference type="InterPro" id="IPR004568">
    <property type="entry name" value="Ppantetheine-prot_Trfase_dom"/>
</dbReference>
<dbReference type="Gene3D" id="3.90.25.70">
    <property type="match status" value="1"/>
</dbReference>
<keyword evidence="17" id="KW-1185">Reference proteome</keyword>
<sequence>METKGKTLILAEGSVLTHLYENCCQVNIKKDYHSILVELISHFENSDYADDINLEDNGSELVVFFKFMDFILEQHKIQKIGEFKSIFSSLFEQLLSNYMSNEDIHIAIQQVDDSDIKSKIINIYYQCALTVNPHAFTIPTHPVLKKHETVSSTLFDSVNNGKSSILGIFGGQGISKNYFDELKQVYITYKPILRDFMTEMNNTFSSIHKEFSQKVYFPFGFNVVEWIENDDACPDISYLIQSSISFPLIGLTQLLNIYVLSKSLKSTPGEIVSKFKALTGHSQGIVTAVALSCSTSEASFMKNSKIAITTLLYIGLKTQIAYPSESINPEIIKDAIQNFEESPSPMLLVAGLTKEHLLKYIQKTNMHLSPNQKIVISIKNSFTSFVVSGPTNSLYSLAKILRSLRITEEDSQNRIPHSERKKAVNVEFLQVSVPFHSLYLEAVSHDIVEHLEKNNIVFATKDLSVPINSFFDGSNLQNSSNITRDIVFSICHQELNWITATNVPGITHIVDFGPGGITGIGGITERNKEGTGVSTIFAGIYEANLPQISTKAVFFAKDSSYIKYSDNWEQKYSPKLVCSKYDPNVIYIDTKMSRLLGKPPIMIAGMTPSTVNTDFVSAVTNSGYHIELAGGGYYNKESLTEAVEKVSKSIEHGYGISINIIFMNVAMSSVQIPLVQMLRAQGSPLEGLCISAGVPSLETCTELIEGLQALGFKHISFKPGSSSAIRQVVRIAKKNKDMAIMLQWTGGRGGGHHSFEDFHQPIIENYGEIRSAPNIVLVAGSGFGGSDDTLPYLTGDWSLTYDKAKMPFDGVLFGSRMMVAKECGTSDNVKELIINTPGVKDSDWEKTYKGPAGGVISVISELGEPIHMVANRGVMLWRELDDTIFNLPKPKMLEKIKEKQEYIIERLNNDYQKLWFGKKSDGSIAMLDDMTYAEIVMRMIELMYIKKLNKWQDVSYRNSVGDFLRRIDERFSDSEHESLLQSNEQIDNPFDKTKMILDSHPNSYTQVIVVEDIHYFLDLCTLPGRKPVPFIPVLDENFSTWFKRDSLWQSENIEAVMDEDAGRVCVLQGPVSVRYSTEANIPVKKIMDDINQAHINAILKNTYNNDVSKIPKVEYLDDLNLNLCEHVSELNNNPKCRQRDTKGYTLITKNGRAVYTLDSSSENIPNMEQWAKTLTESRKSWLQALLNARFIVSDGKHSTNNLRSVMKPRVNNKVVVYSDKDNMPTRVEIRSQEEFNDVEIEYNNKERTINFCLNYKCKEKVVPLLLHYSYKPEMPSARIHELTEGRNDRIKQFYSKIWVSNNSVINLEPAKYGCIATQKNIKVSKEDILRFSQIIGNNSSHYIGKPKAKSVVIPMDFVFVIAWEALCSVSTSVIEENMLDMVHYSNKFESLNEGKLLTTEDNINVSARTVSFVNEKSGHKIEVEAIVYKDEEPYFKINTVSLFVGTTISYEKTFKEVEESPMVVKLTEKRDLATILSKEWFIPEMDKENLIDVGSELIFRLTSNYRFASSKIYSSVRTAGSVEIATINRSFIKVATVDYRSGSAYGNPVVEYLKRYGVLHNKPNDFEGKAHNVIPQEDENLAVFTSHKSNIDFSRSSKDYNPIHTNPYFADFSGLPGTIAHGMWTSATTRKIVETFAAGGNPDKVSLYEISFLDMVLPGELLETKLYHVGMIEGKKIIRIETTKCDSGSKVLEGIAHVIPQKTVYVFTGQGSQSQNMGMDLYKSSESARKIWDSADKHMFEKYGFSLLYIIQNNPTSLAVSFRGMKGSHIRKNYMSLEYEGKDKNGNTKMLPMFPEIDPLTKSYTFRSPLGLINSTEFTQQLIMLYEVIAFEDMVEKQLIHRDLMFAGHSLGEFCALSAIGRVLSVEAMVEMIFYRGIAMQNIVQRDQNGNSNYGMIAFNPMRVSPSFVYTLYNQTIESLRKYGQGLIETVNYNTENYQYVIAGELRLLKAFAKITDYLSFNKLELARLEKMINTEKESQLEYESVLKKVILEVLQLVDSEAKITGSATQKYVLERSNCTIPLPGIDVPFHSSFLNPGVDFIRQLSLNTYKPENIVTDFLEGRYIPNIVGKPFQLSKDYFELVYKHTNSPIIMDAIKNWNESEMKDPIKRQLMAHSFIVEMISYQFASPVQWIKTQDVLFKDFKFERFVEIGPSKILCGMAERTLKLKYLDYDNANLINRRFLCYSSDQNEIYYNNEMVNQTSAKPTPSPENTASIAKPIKEKKSKKQDSFPKTPEKVLTNEPISHTPAVANVSSSPSNLGGGPVMDIEDVSIDTSVVITCIIAQKMKKRFNEISSSKSIKDIVNGKSAMQNEIVGDLVKEFPGMMPEKLEEIPLSELFESIDKQVDKLGSYTAVKVSRLIISKMPVGFTLPSVKSILKTKYGLGPLRSDLLLLVGITMEPDSRIPSNDEAHNWINKVAMEYASIANITYKSSDGGAGQGTVSTGVVVNSEELTKIQKKQDSLLYSQLTTLADYLGVELLRDQDEKSMKTMETSENLQKELDLWSAEHGEAYAEGIKPAFMPNKIRVYDSYWNWAHHNFEEMFLKLFHGEYIGKDAELVNSIEYKYKMLSENKIKLPKDTNHAISYVSKKLEKLLAMCKNGIGQAPLYFGSNEYLGPKTVITKKGDLVYKQVPREGINDHFDFIKSMLHGFPLKNPVTVVEEENDGSGEFDDQEDTKNKNIYESRFKKYAKFIKSNIKENRLPYLNLRERLGFGTSWVYSKGRTIKYYSALLDIAENGLSLEGKKVLITGCGDKSIGFELLKVLLISGAQVVATTSRLSFKYAKTYQKLYREYGSKGSKLILVPFNQGSLTDVNNLIDYIYCPTQQQGLGWDLDIMIPFGAISANNREISEFDSISEYSHRVMLTNLIRMIGRVKYNKSLLRIETNPAQVIVPMSLNHGGFGGDGMYPESKIGLMTLFDRWYSENWRDYINITGTIVGWSRGTSLMSHNDILAEDMEKTGGRTFSPLETAFSISACFHPVISEMNDNYPIYADVSGGFEFVTDFSDQIIKFRKDMDERSEIQKRIVSETSFDFNCVEGDSVERLYKTNETIPRSLLKLDFPELKEYEDLSDKSYMLNMLNLEKTVVVTGFGEVGPQGGAETRWEIEAFGELSIKGCIIMGWVMGLIEYFNGKLKDGNKYQGWVDSATKMPVEDQKIKKIYEKKIIENSGIRIIDPELNRGYDPNAKKYIREVLIDKDMAPIITTLEEAKNFKLRNGDKVKIWSNGDDSWSVQFLKGSSLYVPKATMFDVIVAGQLPKGFNFERYGLTKEFLSHVDRMTAIVMISVCDALMRAGIEDPYEFYKYVHVSEIGSSVGSGVGGSYSTTKIIRDRFLDQDIHSDVLQESFISSMASWVNLMLLSASGPIACPSGACATGAVSIDLATQLIQNGKAKIMFAGGQDDFAEESSYEFYAMKATINSKKDLSDGRDPLEMSRPFSSTRAGFMDALGSGCIILMNAKTALEIGVPIYGILAHTCTASDKVGRSFPAPGKGLLTSAKETICNPDNPLLKFEYRKKQLERRRREIRRWIDDELEDLKMDYSGFDYGHAKDFVNKSLETFRKPNPEILLDTKFDSVIKNKINHILKEAKKMENNALDYWTRDYYFNNPEISPLRGALSTFGLSVDDIDALCCHGTSTHANDLNEAEIITEQLRKLGRSKGNVCPLVSQKSITGHAKGGASSLATNGLIQMLMTGIIPGNLSADNISEEFEDFDLVYNPYRAIKKEFLKAGLLKSLGFGQIGSELLMVNSAYLFASIPKDVYDDYSKRAKMRQIKSERYLYNTLTSTKPHIPVKETPPFSEKDEEKILLNPSSRVVYNKAKNTYAFDRVDQKPDMYAKEQTLELIKTGMEDMTKTQLRKSNISIRNDEDDTQGVGLDVELISSMNIENENFISRNFTKREIEYCMKKPNPQASFAGKWSAKESVVKAIASFGSKTNINETVWKMGAAAPLVDIEIYNVVEQGSTESGAPVVKLHGKALEVSKRVGVKDISVSISHTDDHAASVAIAR</sequence>
<dbReference type="GO" id="GO:0004316">
    <property type="term" value="F:3-oxoacyl-[acyl-carrier-protein] reductase (NADPH) activity"/>
    <property type="evidence" value="ECO:0007669"/>
    <property type="project" value="UniProtKB-EC"/>
</dbReference>
<keyword evidence="9" id="KW-0560">Oxidoreductase</keyword>
<keyword evidence="6" id="KW-0378">Hydrolase</keyword>
<dbReference type="Pfam" id="PF01648">
    <property type="entry name" value="ACPS"/>
    <property type="match status" value="1"/>
</dbReference>
<dbReference type="CDD" id="cd00828">
    <property type="entry name" value="elong_cond_enzymes"/>
    <property type="match status" value="1"/>
</dbReference>
<dbReference type="InterPro" id="IPR014043">
    <property type="entry name" value="Acyl_transferase_dom"/>
</dbReference>
<dbReference type="InterPro" id="IPR001227">
    <property type="entry name" value="Ac_transferase_dom_sf"/>
</dbReference>
<dbReference type="InterPro" id="IPR036291">
    <property type="entry name" value="NAD(P)-bd_dom_sf"/>
</dbReference>
<dbReference type="Gene3D" id="6.10.140.1410">
    <property type="match status" value="1"/>
</dbReference>
<dbReference type="Pfam" id="PF17951">
    <property type="entry name" value="FAS_meander"/>
    <property type="match status" value="1"/>
</dbReference>
<dbReference type="InterPro" id="IPR020841">
    <property type="entry name" value="PKS_Beta-ketoAc_synthase_dom"/>
</dbReference>
<dbReference type="Pfam" id="PF17828">
    <property type="entry name" value="FAS_N"/>
    <property type="match status" value="1"/>
</dbReference>
<dbReference type="FunFam" id="1.20.930.70:FF:000001">
    <property type="entry name" value="Fatty acid synthase beta subunit dehydratase"/>
    <property type="match status" value="1"/>
</dbReference>
<dbReference type="Pfam" id="PF16073">
    <property type="entry name" value="SAT"/>
    <property type="match status" value="1"/>
</dbReference>
<dbReference type="InterPro" id="IPR018201">
    <property type="entry name" value="Ketoacyl_synth_AS"/>
</dbReference>
<dbReference type="Gene3D" id="3.20.20.70">
    <property type="entry name" value="Aldolase class I"/>
    <property type="match status" value="2"/>
</dbReference>
<evidence type="ECO:0000256" key="9">
    <source>
        <dbReference type="ARBA" id="ARBA00023002"/>
    </source>
</evidence>
<organism evidence="16 17">
    <name type="scientific">Smittium angustum</name>
    <dbReference type="NCBI Taxonomy" id="133377"/>
    <lineage>
        <taxon>Eukaryota</taxon>
        <taxon>Fungi</taxon>
        <taxon>Fungi incertae sedis</taxon>
        <taxon>Zoopagomycota</taxon>
        <taxon>Kickxellomycotina</taxon>
        <taxon>Harpellomycetes</taxon>
        <taxon>Harpellales</taxon>
        <taxon>Legeriomycetaceae</taxon>
        <taxon>Smittium</taxon>
    </lineage>
</organism>